<evidence type="ECO:0000256" key="7">
    <source>
        <dbReference type="ARBA" id="ARBA00023049"/>
    </source>
</evidence>
<comment type="cofactor">
    <cofactor evidence="1">
        <name>Zn(2+)</name>
        <dbReference type="ChEBI" id="CHEBI:29105"/>
    </cofactor>
</comment>
<dbReference type="AlphaFoldDB" id="A0AAE3NXK1"/>
<dbReference type="GO" id="GO:0046872">
    <property type="term" value="F:metal ion binding"/>
    <property type="evidence" value="ECO:0007669"/>
    <property type="project" value="UniProtKB-KW"/>
</dbReference>
<dbReference type="PROSITE" id="PS51885">
    <property type="entry name" value="NEPRILYSIN"/>
    <property type="match status" value="1"/>
</dbReference>
<evidence type="ECO:0000259" key="8">
    <source>
        <dbReference type="Pfam" id="PF01431"/>
    </source>
</evidence>
<feature type="domain" description="Peptidase M13 C-terminal" evidence="8">
    <location>
        <begin position="477"/>
        <end position="672"/>
    </location>
</feature>
<dbReference type="InterPro" id="IPR024079">
    <property type="entry name" value="MetalloPept_cat_dom_sf"/>
</dbReference>
<dbReference type="GO" id="GO:0004222">
    <property type="term" value="F:metalloendopeptidase activity"/>
    <property type="evidence" value="ECO:0007669"/>
    <property type="project" value="InterPro"/>
</dbReference>
<accession>A0AAE3NXK1</accession>
<evidence type="ECO:0000313" key="10">
    <source>
        <dbReference type="EMBL" id="MDF1611916.1"/>
    </source>
</evidence>
<dbReference type="PRINTS" id="PR00786">
    <property type="entry name" value="NEPRILYSIN"/>
</dbReference>
<evidence type="ECO:0000256" key="2">
    <source>
        <dbReference type="ARBA" id="ARBA00007357"/>
    </source>
</evidence>
<keyword evidence="6" id="KW-0862">Zinc</keyword>
<evidence type="ECO:0000256" key="5">
    <source>
        <dbReference type="ARBA" id="ARBA00022801"/>
    </source>
</evidence>
<dbReference type="Proteomes" id="UP001221302">
    <property type="component" value="Unassembled WGS sequence"/>
</dbReference>
<dbReference type="InterPro" id="IPR018497">
    <property type="entry name" value="Peptidase_M13_C"/>
</dbReference>
<comment type="similarity">
    <text evidence="2">Belongs to the peptidase M13 family.</text>
</comment>
<protein>
    <submittedName>
        <fullName evidence="10">M13 family metallopeptidase</fullName>
    </submittedName>
</protein>
<dbReference type="GO" id="GO:0016485">
    <property type="term" value="P:protein processing"/>
    <property type="evidence" value="ECO:0007669"/>
    <property type="project" value="TreeGrafter"/>
</dbReference>
<keyword evidence="3" id="KW-0645">Protease</keyword>
<dbReference type="RefSeq" id="WP_321535684.1">
    <property type="nucleotide sequence ID" value="NZ_JARGDL010000008.1"/>
</dbReference>
<sequence>MKREKNLWWIPSLILIIFSILLLTTNVNAQYKNGFDLSNLDKSADPTKNFYQFAVGGWVKNNPIPDDQVRWGSFTILAEDNNKILREIIEAAAAKQNWEKGSAKQKIGDFYAVAMDSVKIEKLGYKPIIPDLKKIDALNKKDLVKFLAEEYLNGNGYIFNFAVTIDAKKSDSYIPHLSQGGLGLPDVEYYTKDDNRSKEIREKYLTHIANMFKLIDVNPELANQYAQKVLDIETKLAKISNTRLENRDPIKTYNKMTVDNLVKLSPDFNWKEFFDGLGLTNLNLVNVAQPKFYKGLGEVLNNVPFDDWKIYFKWNVLRSSANALSSPFVNERFDFTQRYLNGAKAMPPRWKRVVQSINMTMGELLGQLYVEKYFPPEAKERARKIVDNLLVSMKERIEGLEWMSDETKKQALTKLSTFGVKIGYPDKWRDYSELEIARDSYAKNLERVSKWSRKQMLARLGKPVDKQEWFMSPQTVNASYNPTKNEITFPAGILQPPFYNQNADDAVNYGAMGAVIGHEITHGFDDQGRKFDEKGNIREWWTKEDGQKFQERAQKLVNEYNNFVVVDTFKVNGALTLGENIADLGGLTVSLNAFKKTEQYKKGEMIDGFTPLQRFFLGWAQVWATNARDEYLKMQVKTDVHSPSVQRVNGPLMNIPEFWEAFNVKPGDPMRNPDDKIVKIW</sequence>
<dbReference type="InterPro" id="IPR042089">
    <property type="entry name" value="Peptidase_M13_dom_2"/>
</dbReference>
<comment type="caution">
    <text evidence="10">The sequence shown here is derived from an EMBL/GenBank/DDBJ whole genome shotgun (WGS) entry which is preliminary data.</text>
</comment>
<dbReference type="GO" id="GO:0005886">
    <property type="term" value="C:plasma membrane"/>
    <property type="evidence" value="ECO:0007669"/>
    <property type="project" value="TreeGrafter"/>
</dbReference>
<dbReference type="Pfam" id="PF05649">
    <property type="entry name" value="Peptidase_M13_N"/>
    <property type="match status" value="1"/>
</dbReference>
<dbReference type="SUPFAM" id="SSF55486">
    <property type="entry name" value="Metalloproteases ('zincins'), catalytic domain"/>
    <property type="match status" value="1"/>
</dbReference>
<evidence type="ECO:0000256" key="4">
    <source>
        <dbReference type="ARBA" id="ARBA00022723"/>
    </source>
</evidence>
<evidence type="ECO:0000256" key="1">
    <source>
        <dbReference type="ARBA" id="ARBA00001947"/>
    </source>
</evidence>
<evidence type="ECO:0000259" key="9">
    <source>
        <dbReference type="Pfam" id="PF05649"/>
    </source>
</evidence>
<keyword evidence="11" id="KW-1185">Reference proteome</keyword>
<dbReference type="InterPro" id="IPR000718">
    <property type="entry name" value="Peptidase_M13"/>
</dbReference>
<evidence type="ECO:0000313" key="11">
    <source>
        <dbReference type="Proteomes" id="UP001221302"/>
    </source>
</evidence>
<dbReference type="Pfam" id="PF01431">
    <property type="entry name" value="Peptidase_M13"/>
    <property type="match status" value="1"/>
</dbReference>
<dbReference type="Gene3D" id="3.40.390.10">
    <property type="entry name" value="Collagenase (Catalytic Domain)"/>
    <property type="match status" value="1"/>
</dbReference>
<keyword evidence="5" id="KW-0378">Hydrolase</keyword>
<evidence type="ECO:0000256" key="3">
    <source>
        <dbReference type="ARBA" id="ARBA00022670"/>
    </source>
</evidence>
<keyword evidence="4" id="KW-0479">Metal-binding</keyword>
<dbReference type="EMBL" id="JARGDL010000008">
    <property type="protein sequence ID" value="MDF1611916.1"/>
    <property type="molecule type" value="Genomic_DNA"/>
</dbReference>
<keyword evidence="7" id="KW-0482">Metalloprotease</keyword>
<dbReference type="PANTHER" id="PTHR11733:SF167">
    <property type="entry name" value="FI17812P1-RELATED"/>
    <property type="match status" value="1"/>
</dbReference>
<organism evidence="10 11">
    <name type="scientific">Stygiobacter electus</name>
    <dbReference type="NCBI Taxonomy" id="3032292"/>
    <lineage>
        <taxon>Bacteria</taxon>
        <taxon>Pseudomonadati</taxon>
        <taxon>Ignavibacteriota</taxon>
        <taxon>Ignavibacteria</taxon>
        <taxon>Ignavibacteriales</taxon>
        <taxon>Melioribacteraceae</taxon>
        <taxon>Stygiobacter</taxon>
    </lineage>
</organism>
<dbReference type="CDD" id="cd08662">
    <property type="entry name" value="M13"/>
    <property type="match status" value="1"/>
</dbReference>
<proteinExistence type="inferred from homology"/>
<dbReference type="PANTHER" id="PTHR11733">
    <property type="entry name" value="ZINC METALLOPROTEASE FAMILY M13 NEPRILYSIN-RELATED"/>
    <property type="match status" value="1"/>
</dbReference>
<reference evidence="10" key="1">
    <citation type="submission" date="2023-03" db="EMBL/GenBank/DDBJ databases">
        <title>Stygiobacter electus gen. nov., sp. nov., facultatively anaerobic thermotolerant bacterium of the class Ignavibacteria from a well of Yessentuki mineral water deposit.</title>
        <authorList>
            <person name="Podosokorskaya O.A."/>
            <person name="Elcheninov A.G."/>
            <person name="Petrova N.F."/>
            <person name="Zavarzina D.G."/>
            <person name="Kublanov I.V."/>
            <person name="Merkel A.Y."/>
        </authorList>
    </citation>
    <scope>NUCLEOTIDE SEQUENCE</scope>
    <source>
        <strain evidence="10">09-Me</strain>
    </source>
</reference>
<name>A0AAE3NXK1_9BACT</name>
<evidence type="ECO:0000256" key="6">
    <source>
        <dbReference type="ARBA" id="ARBA00022833"/>
    </source>
</evidence>
<feature type="domain" description="Peptidase M13 N-terminal" evidence="9">
    <location>
        <begin position="46"/>
        <end position="425"/>
    </location>
</feature>
<dbReference type="InterPro" id="IPR008753">
    <property type="entry name" value="Peptidase_M13_N"/>
</dbReference>
<dbReference type="Gene3D" id="1.10.1380.10">
    <property type="entry name" value="Neutral endopeptidase , domain2"/>
    <property type="match status" value="1"/>
</dbReference>
<gene>
    <name evidence="10" type="ORF">P0M35_07125</name>
</gene>